<dbReference type="Proteomes" id="UP000635387">
    <property type="component" value="Unassembled WGS sequence"/>
</dbReference>
<comment type="caution">
    <text evidence="1">The sequence shown here is derived from an EMBL/GenBank/DDBJ whole genome shotgun (WGS) entry which is preliminary data.</text>
</comment>
<dbReference type="EMBL" id="BNAY01000007">
    <property type="protein sequence ID" value="GHH28487.1"/>
    <property type="molecule type" value="Genomic_DNA"/>
</dbReference>
<gene>
    <name evidence="1" type="ORF">GCM10017790_59410</name>
</gene>
<name>A0ABQ3LZY3_9PSEU</name>
<organism evidence="1 2">
    <name type="scientific">Amycolatopsis oliviviridis</name>
    <dbReference type="NCBI Taxonomy" id="1471590"/>
    <lineage>
        <taxon>Bacteria</taxon>
        <taxon>Bacillati</taxon>
        <taxon>Actinomycetota</taxon>
        <taxon>Actinomycetes</taxon>
        <taxon>Pseudonocardiales</taxon>
        <taxon>Pseudonocardiaceae</taxon>
        <taxon>Amycolatopsis</taxon>
    </lineage>
</organism>
<dbReference type="PANTHER" id="PTHR36221:SF1">
    <property type="entry name" value="DUF742 DOMAIN-CONTAINING PROTEIN"/>
    <property type="match status" value="1"/>
</dbReference>
<dbReference type="Pfam" id="PF05331">
    <property type="entry name" value="DUF742"/>
    <property type="match status" value="1"/>
</dbReference>
<keyword evidence="2" id="KW-1185">Reference proteome</keyword>
<evidence type="ECO:0000313" key="1">
    <source>
        <dbReference type="EMBL" id="GHH28487.1"/>
    </source>
</evidence>
<sequence length="223" mass="24576">MNREERVGLATDRHIPAMGRAEPDAVRFGGWSDYAEWADHDFRDRKPHEEPTSTGQHSVVVEVMTAVVPITLPEEPADDYVSRTSCRIVSPEGYDDVEGIDLLLEVDDQTALVRPYLGFDTQPGMRHDLALETVIETTRPYSTLPIATLGEDQRLVCRACVTPQSVAEIAVGIGAPIGLTQMLIGEGIDRGFLRVHSSALPTKDGLPSIELLRRVHRGLSRLV</sequence>
<protein>
    <submittedName>
        <fullName evidence="1">Uncharacterized protein</fullName>
    </submittedName>
</protein>
<dbReference type="PANTHER" id="PTHR36221">
    <property type="entry name" value="DUF742 DOMAIN-CONTAINING PROTEIN"/>
    <property type="match status" value="1"/>
</dbReference>
<reference evidence="2" key="1">
    <citation type="journal article" date="2019" name="Int. J. Syst. Evol. Microbiol.">
        <title>The Global Catalogue of Microorganisms (GCM) 10K type strain sequencing project: providing services to taxonomists for standard genome sequencing and annotation.</title>
        <authorList>
            <consortium name="The Broad Institute Genomics Platform"/>
            <consortium name="The Broad Institute Genome Sequencing Center for Infectious Disease"/>
            <person name="Wu L."/>
            <person name="Ma J."/>
        </authorList>
    </citation>
    <scope>NUCLEOTIDE SEQUENCE [LARGE SCALE GENOMIC DNA]</scope>
    <source>
        <strain evidence="2">CGMCC 4.7683</strain>
    </source>
</reference>
<evidence type="ECO:0000313" key="2">
    <source>
        <dbReference type="Proteomes" id="UP000635387"/>
    </source>
</evidence>
<dbReference type="InterPro" id="IPR007995">
    <property type="entry name" value="DUF742"/>
</dbReference>
<accession>A0ABQ3LZY3</accession>
<proteinExistence type="predicted"/>